<dbReference type="AlphaFoldDB" id="A0A2S4K156"/>
<dbReference type="OrthoDB" id="357304at2"/>
<dbReference type="Pfam" id="PF12833">
    <property type="entry name" value="HTH_18"/>
    <property type="match status" value="1"/>
</dbReference>
<dbReference type="RefSeq" id="WP_103679130.1">
    <property type="nucleotide sequence ID" value="NZ_LPWH01000002.1"/>
</dbReference>
<keyword evidence="1" id="KW-0805">Transcription regulation</keyword>
<comment type="caution">
    <text evidence="5">The sequence shown here is derived from an EMBL/GenBank/DDBJ whole genome shotgun (WGS) entry which is preliminary data.</text>
</comment>
<dbReference type="Gene3D" id="1.10.10.60">
    <property type="entry name" value="Homeodomain-like"/>
    <property type="match status" value="1"/>
</dbReference>
<organism evidence="5 6">
    <name type="scientific">Alkalispirochaeta sphaeroplastigenens</name>
    <dbReference type="NCBI Taxonomy" id="1187066"/>
    <lineage>
        <taxon>Bacteria</taxon>
        <taxon>Pseudomonadati</taxon>
        <taxon>Spirochaetota</taxon>
        <taxon>Spirochaetia</taxon>
        <taxon>Spirochaetales</taxon>
        <taxon>Spirochaetaceae</taxon>
        <taxon>Alkalispirochaeta</taxon>
    </lineage>
</organism>
<evidence type="ECO:0000256" key="1">
    <source>
        <dbReference type="ARBA" id="ARBA00023015"/>
    </source>
</evidence>
<proteinExistence type="predicted"/>
<accession>A0A2S4K156</accession>
<name>A0A2S4K156_9SPIO</name>
<evidence type="ECO:0000256" key="2">
    <source>
        <dbReference type="ARBA" id="ARBA00023125"/>
    </source>
</evidence>
<keyword evidence="3" id="KW-0804">Transcription</keyword>
<dbReference type="GO" id="GO:0043565">
    <property type="term" value="F:sequence-specific DNA binding"/>
    <property type="evidence" value="ECO:0007669"/>
    <property type="project" value="InterPro"/>
</dbReference>
<evidence type="ECO:0000313" key="6">
    <source>
        <dbReference type="Proteomes" id="UP000237350"/>
    </source>
</evidence>
<feature type="domain" description="HTH araC/xylS-type" evidence="4">
    <location>
        <begin position="144"/>
        <end position="242"/>
    </location>
</feature>
<reference evidence="6" key="1">
    <citation type="submission" date="2015-12" db="EMBL/GenBank/DDBJ databases">
        <authorList>
            <person name="Lodha T.D."/>
            <person name="Chintalapati S."/>
            <person name="Chintalapati V.R."/>
            <person name="Sravanthi T."/>
        </authorList>
    </citation>
    <scope>NUCLEOTIDE SEQUENCE [LARGE SCALE GENOMIC DNA]</scope>
    <source>
        <strain evidence="6">JC133</strain>
    </source>
</reference>
<gene>
    <name evidence="5" type="ORF">AU468_01100</name>
</gene>
<dbReference type="InterPro" id="IPR050204">
    <property type="entry name" value="AraC_XylS_family_regulators"/>
</dbReference>
<dbReference type="PANTHER" id="PTHR46796">
    <property type="entry name" value="HTH-TYPE TRANSCRIPTIONAL ACTIVATOR RHAS-RELATED"/>
    <property type="match status" value="1"/>
</dbReference>
<dbReference type="EMBL" id="LPWH01000002">
    <property type="protein sequence ID" value="POR05502.1"/>
    <property type="molecule type" value="Genomic_DNA"/>
</dbReference>
<evidence type="ECO:0000313" key="5">
    <source>
        <dbReference type="EMBL" id="POR05502.1"/>
    </source>
</evidence>
<dbReference type="PROSITE" id="PS01124">
    <property type="entry name" value="HTH_ARAC_FAMILY_2"/>
    <property type="match status" value="1"/>
</dbReference>
<evidence type="ECO:0000256" key="3">
    <source>
        <dbReference type="ARBA" id="ARBA00023163"/>
    </source>
</evidence>
<keyword evidence="6" id="KW-1185">Reference proteome</keyword>
<dbReference type="Proteomes" id="UP000237350">
    <property type="component" value="Unassembled WGS sequence"/>
</dbReference>
<sequence>MLRTFEVHAHGIRRIWLLRESNASIRSRLLPTPFPEIICTRKSPIYYNSVRAAAFHLRGGFPGYSTVRQEGVTDNVGITLDPEIPGFLTGQKASVFSGTTRDASRYPSHFLSTLKELLLKEMAFEKTAQGIVSFFETRALPEPEPSVQIVKRFMETGSSARVGDFCRMNGISARSLERYFSRLVGLSPMAVLQLRRFREAWSRIDQDEAMADVAATLYFDQNHMIKRFRTFSGSTPGVFRASTDFFKRTNPPLSENYYSC</sequence>
<protein>
    <recommendedName>
        <fullName evidence="4">HTH araC/xylS-type domain-containing protein</fullName>
    </recommendedName>
</protein>
<keyword evidence="2" id="KW-0238">DNA-binding</keyword>
<dbReference type="GO" id="GO:0003700">
    <property type="term" value="F:DNA-binding transcription factor activity"/>
    <property type="evidence" value="ECO:0007669"/>
    <property type="project" value="InterPro"/>
</dbReference>
<dbReference type="SMART" id="SM00342">
    <property type="entry name" value="HTH_ARAC"/>
    <property type="match status" value="1"/>
</dbReference>
<evidence type="ECO:0000259" key="4">
    <source>
        <dbReference type="PROSITE" id="PS01124"/>
    </source>
</evidence>
<dbReference type="InterPro" id="IPR018060">
    <property type="entry name" value="HTH_AraC"/>
</dbReference>